<gene>
    <name evidence="8" type="ORF">QJS04_geneDACA004223</name>
</gene>
<dbReference type="InterPro" id="IPR001611">
    <property type="entry name" value="Leu-rich_rpt"/>
</dbReference>
<dbReference type="Pfam" id="PF00931">
    <property type="entry name" value="NB-ARC"/>
    <property type="match status" value="1"/>
</dbReference>
<evidence type="ECO:0000259" key="5">
    <source>
        <dbReference type="Pfam" id="PF00931"/>
    </source>
</evidence>
<dbReference type="PANTHER" id="PTHR33463:SF204">
    <property type="entry name" value="NB-ARC DOMAIN-CONTAINING PROTEIN"/>
    <property type="match status" value="1"/>
</dbReference>
<comment type="caution">
    <text evidence="8">The sequence shown here is derived from an EMBL/GenBank/DDBJ whole genome shotgun (WGS) entry which is preliminary data.</text>
</comment>
<dbReference type="InterPro" id="IPR057135">
    <property type="entry name" value="At4g27190-like_LRR"/>
</dbReference>
<feature type="region of interest" description="Disordered" evidence="4">
    <location>
        <begin position="1"/>
        <end position="68"/>
    </location>
</feature>
<evidence type="ECO:0000313" key="9">
    <source>
        <dbReference type="Proteomes" id="UP001179952"/>
    </source>
</evidence>
<evidence type="ECO:0000256" key="4">
    <source>
        <dbReference type="SAM" id="MobiDB-lite"/>
    </source>
</evidence>
<dbReference type="InterPro" id="IPR027417">
    <property type="entry name" value="P-loop_NTPase"/>
</dbReference>
<dbReference type="Pfam" id="PF23247">
    <property type="entry name" value="LRR_RPS2"/>
    <property type="match status" value="1"/>
</dbReference>
<evidence type="ECO:0000259" key="6">
    <source>
        <dbReference type="Pfam" id="PF23247"/>
    </source>
</evidence>
<accession>A0AAV9B265</accession>
<keyword evidence="2" id="KW-0611">Plant defense</keyword>
<evidence type="ECO:0000256" key="1">
    <source>
        <dbReference type="ARBA" id="ARBA00008894"/>
    </source>
</evidence>
<evidence type="ECO:0000259" key="7">
    <source>
        <dbReference type="Pfam" id="PF23559"/>
    </source>
</evidence>
<proteinExistence type="inferred from homology"/>
<evidence type="ECO:0000256" key="2">
    <source>
        <dbReference type="ARBA" id="ARBA00022821"/>
    </source>
</evidence>
<dbReference type="GO" id="GO:0005524">
    <property type="term" value="F:ATP binding"/>
    <property type="evidence" value="ECO:0007669"/>
    <property type="project" value="UniProtKB-KW"/>
</dbReference>
<evidence type="ECO:0000313" key="8">
    <source>
        <dbReference type="EMBL" id="KAK1270520.1"/>
    </source>
</evidence>
<keyword evidence="3" id="KW-0067">ATP-binding</keyword>
<dbReference type="InterPro" id="IPR058922">
    <property type="entry name" value="WHD_DRP"/>
</dbReference>
<keyword evidence="9" id="KW-1185">Reference proteome</keyword>
<dbReference type="Gene3D" id="3.80.10.10">
    <property type="entry name" value="Ribonuclease Inhibitor"/>
    <property type="match status" value="2"/>
</dbReference>
<name>A0AAV9B265_ACOGR</name>
<feature type="domain" description="NB-ARC" evidence="5">
    <location>
        <begin position="140"/>
        <end position="296"/>
    </location>
</feature>
<protein>
    <submittedName>
        <fullName evidence="8">Disease resistance protein</fullName>
    </submittedName>
</protein>
<dbReference type="GO" id="GO:0043531">
    <property type="term" value="F:ADP binding"/>
    <property type="evidence" value="ECO:0007669"/>
    <property type="project" value="InterPro"/>
</dbReference>
<dbReference type="Pfam" id="PF23559">
    <property type="entry name" value="WHD_DRP"/>
    <property type="match status" value="1"/>
</dbReference>
<dbReference type="SUPFAM" id="SSF52058">
    <property type="entry name" value="L domain-like"/>
    <property type="match status" value="1"/>
</dbReference>
<dbReference type="AlphaFoldDB" id="A0AAV9B265"/>
<dbReference type="GO" id="GO:0006952">
    <property type="term" value="P:defense response"/>
    <property type="evidence" value="ECO:0007669"/>
    <property type="project" value="UniProtKB-KW"/>
</dbReference>
<dbReference type="InterPro" id="IPR002182">
    <property type="entry name" value="NB-ARC"/>
</dbReference>
<organism evidence="8 9">
    <name type="scientific">Acorus gramineus</name>
    <name type="common">Dwarf sweet flag</name>
    <dbReference type="NCBI Taxonomy" id="55184"/>
    <lineage>
        <taxon>Eukaryota</taxon>
        <taxon>Viridiplantae</taxon>
        <taxon>Streptophyta</taxon>
        <taxon>Embryophyta</taxon>
        <taxon>Tracheophyta</taxon>
        <taxon>Spermatophyta</taxon>
        <taxon>Magnoliopsida</taxon>
        <taxon>Liliopsida</taxon>
        <taxon>Acoraceae</taxon>
        <taxon>Acorus</taxon>
    </lineage>
</organism>
<dbReference type="Proteomes" id="UP001179952">
    <property type="component" value="Unassembled WGS sequence"/>
</dbReference>
<dbReference type="Gene3D" id="1.10.8.430">
    <property type="entry name" value="Helical domain of apoptotic protease-activating factors"/>
    <property type="match status" value="1"/>
</dbReference>
<evidence type="ECO:0000256" key="3">
    <source>
        <dbReference type="ARBA" id="ARBA00022840"/>
    </source>
</evidence>
<reference evidence="8" key="2">
    <citation type="submission" date="2023-06" db="EMBL/GenBank/DDBJ databases">
        <authorList>
            <person name="Ma L."/>
            <person name="Liu K.-W."/>
            <person name="Li Z."/>
            <person name="Hsiao Y.-Y."/>
            <person name="Qi Y."/>
            <person name="Fu T."/>
            <person name="Tang G."/>
            <person name="Zhang D."/>
            <person name="Sun W.-H."/>
            <person name="Liu D.-K."/>
            <person name="Li Y."/>
            <person name="Chen G.-Z."/>
            <person name="Liu X.-D."/>
            <person name="Liao X.-Y."/>
            <person name="Jiang Y.-T."/>
            <person name="Yu X."/>
            <person name="Hao Y."/>
            <person name="Huang J."/>
            <person name="Zhao X.-W."/>
            <person name="Ke S."/>
            <person name="Chen Y.-Y."/>
            <person name="Wu W.-L."/>
            <person name="Hsu J.-L."/>
            <person name="Lin Y.-F."/>
            <person name="Huang M.-D."/>
            <person name="Li C.-Y."/>
            <person name="Huang L."/>
            <person name="Wang Z.-W."/>
            <person name="Zhao X."/>
            <person name="Zhong W.-Y."/>
            <person name="Peng D.-H."/>
            <person name="Ahmad S."/>
            <person name="Lan S."/>
            <person name="Zhang J.-S."/>
            <person name="Tsai W.-C."/>
            <person name="Van De Peer Y."/>
            <person name="Liu Z.-J."/>
        </authorList>
    </citation>
    <scope>NUCLEOTIDE SEQUENCE</scope>
    <source>
        <strain evidence="8">SCP</strain>
        <tissue evidence="8">Leaves</tissue>
    </source>
</reference>
<feature type="domain" description="Disease resistance protein At4g27190-like leucine-rich repeats" evidence="6">
    <location>
        <begin position="609"/>
        <end position="715"/>
    </location>
</feature>
<dbReference type="PRINTS" id="PR00364">
    <property type="entry name" value="DISEASERSIST"/>
</dbReference>
<feature type="domain" description="Disease resistance protein winged helix" evidence="7">
    <location>
        <begin position="387"/>
        <end position="446"/>
    </location>
</feature>
<dbReference type="FunFam" id="3.40.50.300:FF:001091">
    <property type="entry name" value="Probable disease resistance protein At1g61300"/>
    <property type="match status" value="1"/>
</dbReference>
<keyword evidence="3" id="KW-0547">Nucleotide-binding</keyword>
<reference evidence="8" key="1">
    <citation type="journal article" date="2023" name="Nat. Commun.">
        <title>Diploid and tetraploid genomes of Acorus and the evolution of monocots.</title>
        <authorList>
            <person name="Ma L."/>
            <person name="Liu K.W."/>
            <person name="Li Z."/>
            <person name="Hsiao Y.Y."/>
            <person name="Qi Y."/>
            <person name="Fu T."/>
            <person name="Tang G.D."/>
            <person name="Zhang D."/>
            <person name="Sun W.H."/>
            <person name="Liu D.K."/>
            <person name="Li Y."/>
            <person name="Chen G.Z."/>
            <person name="Liu X.D."/>
            <person name="Liao X.Y."/>
            <person name="Jiang Y.T."/>
            <person name="Yu X."/>
            <person name="Hao Y."/>
            <person name="Huang J."/>
            <person name="Zhao X.W."/>
            <person name="Ke S."/>
            <person name="Chen Y.Y."/>
            <person name="Wu W.L."/>
            <person name="Hsu J.L."/>
            <person name="Lin Y.F."/>
            <person name="Huang M.D."/>
            <person name="Li C.Y."/>
            <person name="Huang L."/>
            <person name="Wang Z.W."/>
            <person name="Zhao X."/>
            <person name="Zhong W.Y."/>
            <person name="Peng D.H."/>
            <person name="Ahmad S."/>
            <person name="Lan S."/>
            <person name="Zhang J.S."/>
            <person name="Tsai W.C."/>
            <person name="Van de Peer Y."/>
            <person name="Liu Z.J."/>
        </authorList>
    </citation>
    <scope>NUCLEOTIDE SEQUENCE</scope>
    <source>
        <strain evidence="8">SCP</strain>
    </source>
</reference>
<dbReference type="PANTHER" id="PTHR33463">
    <property type="entry name" value="NB-ARC DOMAIN-CONTAINING PROTEIN-RELATED"/>
    <property type="match status" value="1"/>
</dbReference>
<dbReference type="InterPro" id="IPR050905">
    <property type="entry name" value="Plant_NBS-LRR"/>
</dbReference>
<dbReference type="SUPFAM" id="SSF52540">
    <property type="entry name" value="P-loop containing nucleoside triphosphate hydrolases"/>
    <property type="match status" value="1"/>
</dbReference>
<dbReference type="Gene3D" id="3.40.50.300">
    <property type="entry name" value="P-loop containing nucleotide triphosphate hydrolases"/>
    <property type="match status" value="1"/>
</dbReference>
<dbReference type="InterPro" id="IPR042197">
    <property type="entry name" value="Apaf_helical"/>
</dbReference>
<feature type="compositionally biased region" description="Basic and acidic residues" evidence="4">
    <location>
        <begin position="29"/>
        <end position="54"/>
    </location>
</feature>
<dbReference type="EMBL" id="JAUJYN010000005">
    <property type="protein sequence ID" value="KAK1270520.1"/>
    <property type="molecule type" value="Genomic_DNA"/>
</dbReference>
<dbReference type="InterPro" id="IPR032675">
    <property type="entry name" value="LRR_dom_sf"/>
</dbReference>
<dbReference type="Pfam" id="PF13855">
    <property type="entry name" value="LRR_8"/>
    <property type="match status" value="1"/>
</dbReference>
<sequence length="794" mass="90429">MSKVKSTWFPDLDLGNRQRGNEEENSTEQVKDNEKNGRSRCSDLDLGNRQRGNEEENSTEQVKDNENNGRSRRGCCLFNICLRYKYGKQLVERKKEIEKLREKGNFQGGAVTNRVSRVQLIPAQRLEEETSMYYTLLRLQKCICDDSVRIIGVWGMPGVGKTTLLENLNNVPALESLFKIIIFVTVSQKWSPEEVRGKIARRLGLDIERETVETARSMVFQKMKDMKYLLILDDVWEKVNLHQIGVPMNNDNTKGKLVLASRFLGVCQGMNTEEDIGVKPLKRQEAWELFVEKVGEIPSDIEPVAKDVVDQCGNLPIAILAVGGQLRGKQGIQIWNNKLKELCSPSNTDIGLNDDVTKLLKLSYNHLGGDDAKNCFLYSALYTDMIIAEELIDHWVMEGYIGKSETLARSRELGHNMLQQLIETTLLRRGGKQGQVEMHELHRDMALSIATGFLVWNGGSYPDAALDGQWECANRVSLVRCGLRNLPNSPNCPELLTLLLQGNRVLRVIPEDFFARMPQLCILDLSETRIISLPWSISALVNLKALLLRNCERLALLPPEVGRLTQLEFIDLRGTRTSYLPNEFIKLSRLRTLQVTFTNLQYLSVQYLLKLVSIWHQPIPGGSFSGLRTLIVGGCSNLEIVIPKEMALNLSNLEELRVFSCRKVKIIIKGEPMLPKLKYLVLFSMPELKRICEEASKWPSLQVVYASSCPNLTRLPLLLDGIPSLGVIGGEENWWHSLTWEEKFMKEKKKNNLKNSPYPDQRSPASRCVFFFYCSFSSSSSSWYNRHQHRHPLQ</sequence>
<comment type="similarity">
    <text evidence="1">Belongs to the disease resistance NB-LRR family.</text>
</comment>